<organism evidence="1 2">
    <name type="scientific">Pedobacter ginsenosidimutans</name>
    <dbReference type="NCBI Taxonomy" id="687842"/>
    <lineage>
        <taxon>Bacteria</taxon>
        <taxon>Pseudomonadati</taxon>
        <taxon>Bacteroidota</taxon>
        <taxon>Sphingobacteriia</taxon>
        <taxon>Sphingobacteriales</taxon>
        <taxon>Sphingobacteriaceae</taxon>
        <taxon>Pedobacter</taxon>
    </lineage>
</organism>
<keyword evidence="2" id="KW-1185">Reference proteome</keyword>
<accession>A0A0T5VQN1</accession>
<comment type="caution">
    <text evidence="1">The sequence shown here is derived from an EMBL/GenBank/DDBJ whole genome shotgun (WGS) entry which is preliminary data.</text>
</comment>
<gene>
    <name evidence="1" type="ORF">ASU31_12815</name>
</gene>
<protein>
    <submittedName>
        <fullName evidence="1">Uncharacterized protein</fullName>
    </submittedName>
</protein>
<reference evidence="1 2" key="1">
    <citation type="submission" date="2015-11" db="EMBL/GenBank/DDBJ databases">
        <title>Sequence of Pedobacter ginsenosidimutans.</title>
        <authorList>
            <person name="Carson E."/>
            <person name="Keyser V."/>
            <person name="Newman J."/>
            <person name="Miller J."/>
        </authorList>
    </citation>
    <scope>NUCLEOTIDE SEQUENCE [LARGE SCALE GENOMIC DNA]</scope>
    <source>
        <strain evidence="1 2">KACC 14530</strain>
    </source>
</reference>
<sequence length="244" mass="27327">MLVAISLMYKLHWFGAGMKPQHAASSNSDLVVAVVRDTQAVTLNPKTEIPKEAKQVEFSQSGNTIEDFVPGSYKIAMDTKGRLNNDELEDVVLVLQNKTDSTDLRPTLILLKQPEGGYRLYASSWLAIGAAYINGDYQQYDSEDISIDQKRNLIISTYSSGPVGNRETRYRFIDNELVFTYMETFNAGAGQQTKVTYDVLNQKVTIEDINTMKEDMPAAVSHGTLPQHPPYLFKEIDPTTVFSE</sequence>
<dbReference type="AlphaFoldDB" id="A0A0T5VQN1"/>
<evidence type="ECO:0000313" key="2">
    <source>
        <dbReference type="Proteomes" id="UP000051950"/>
    </source>
</evidence>
<evidence type="ECO:0000313" key="1">
    <source>
        <dbReference type="EMBL" id="KRT15860.1"/>
    </source>
</evidence>
<proteinExistence type="predicted"/>
<dbReference type="EMBL" id="LMZQ01000007">
    <property type="protein sequence ID" value="KRT15860.1"/>
    <property type="molecule type" value="Genomic_DNA"/>
</dbReference>
<dbReference type="Proteomes" id="UP000051950">
    <property type="component" value="Unassembled WGS sequence"/>
</dbReference>
<name>A0A0T5VQN1_9SPHI</name>